<name>A0A7Z2JBA4_9BURK</name>
<evidence type="ECO:0000313" key="2">
    <source>
        <dbReference type="EMBL" id="QGZ57309.1"/>
    </source>
</evidence>
<dbReference type="SUPFAM" id="SSF48452">
    <property type="entry name" value="TPR-like"/>
    <property type="match status" value="2"/>
</dbReference>
<sequence length="708" mass="77072">MTMTTPLAPALDDLLREANALCEMHRFADALALLAPHIGQPPDNATLAPTLNLAALSAMGTGDAARAEALWQRCLAAQPDFAPAYSGLAALFAALGVLDQAHALYERLLSLTPADADARSNLGVVLLRQARHADAEAAFRTVLAQRPNHADAHYNLGLLMQGQGRRAEAENALRAAIAANARHAKAYNGLGTLLQEQGRGDEAAEAFRQALLIQPQYPEALNNLATLLKASGKLAEAELAVRLALQIRPAFVDALNNLGCVLTDLKRVPEAESAFRQALALAPDHAEAHYNLGVALHTLERLPEAEAVYREALRRLPGRVEAYNNLACVLMALGRRGEALDVLHDAVSLRPDFAEAHFNLASLHKEYGRLDEAEAGYRRALDANPEYGDAKFRLATLLISMGRFEEGFARYECRYTMPGFVHHATQRLLQCPAWRGEPLAGKSLLLWQEDGLGDMLQFGRYARVLKAQGAAHVAFACQPPLHRLFRGVAGIDAVLDHEAGAAAASRFDCWVSPISVPHLLGTTLETIPAPLACTAEPALVEQWGARLATLASGPRIGIVWKGNPKHFNDAHRSLPTLAALAPLWNLPGVQFVSLQKGQGEDEAQNPPASLPLLHLGSDVRDFVDTAAIIAQLDLVICVDTSTAHLAASLGKPCWVLLPQYDLDWRWMHEREDSPWYPGTMRLFRQRMNEAWSAVVERMRVACAERFGV</sequence>
<dbReference type="PANTHER" id="PTHR44809">
    <property type="match status" value="1"/>
</dbReference>
<dbReference type="PROSITE" id="PS50005">
    <property type="entry name" value="TPR"/>
    <property type="match status" value="7"/>
</dbReference>
<reference evidence="2 3" key="1">
    <citation type="submission" date="2019-12" db="EMBL/GenBank/DDBJ databases">
        <title>Paraburkholderia acidiphila 7Q-K02 sp. nov and Paraburkholderia acidisoli DHF22 sp. nov., two strains isolated from forest soil.</title>
        <authorList>
            <person name="Gao Z."/>
            <person name="Qiu L."/>
        </authorList>
    </citation>
    <scope>NUCLEOTIDE SEQUENCE [LARGE SCALE GENOMIC DNA]</scope>
    <source>
        <strain evidence="2 3">7Q-K02</strain>
    </source>
</reference>
<protein>
    <submittedName>
        <fullName evidence="2">Tetratricopeptide repeat protein</fullName>
    </submittedName>
</protein>
<dbReference type="PROSITE" id="PS50293">
    <property type="entry name" value="TPR_REGION"/>
    <property type="match status" value="2"/>
</dbReference>
<dbReference type="InterPro" id="IPR011990">
    <property type="entry name" value="TPR-like_helical_dom_sf"/>
</dbReference>
<proteinExistence type="predicted"/>
<dbReference type="KEGG" id="pacp:FAZ97_20545"/>
<dbReference type="Proteomes" id="UP000434209">
    <property type="component" value="Chromosome 2"/>
</dbReference>
<evidence type="ECO:0000256" key="1">
    <source>
        <dbReference type="PROSITE-ProRule" id="PRU00339"/>
    </source>
</evidence>
<dbReference type="SMART" id="SM00028">
    <property type="entry name" value="TPR"/>
    <property type="match status" value="10"/>
</dbReference>
<dbReference type="OrthoDB" id="9814129at2"/>
<dbReference type="Pfam" id="PF13432">
    <property type="entry name" value="TPR_16"/>
    <property type="match status" value="4"/>
</dbReference>
<dbReference type="InterPro" id="IPR019734">
    <property type="entry name" value="TPR_rpt"/>
</dbReference>
<feature type="repeat" description="TPR" evidence="1">
    <location>
        <begin position="184"/>
        <end position="217"/>
    </location>
</feature>
<dbReference type="PANTHER" id="PTHR44809:SF1">
    <property type="entry name" value="PROTEIN O-MANNOSYL-TRANSFERASE TMTC1"/>
    <property type="match status" value="1"/>
</dbReference>
<dbReference type="Gene3D" id="1.25.40.10">
    <property type="entry name" value="Tetratricopeptide repeat domain"/>
    <property type="match status" value="7"/>
</dbReference>
<dbReference type="Gene3D" id="3.40.50.2000">
    <property type="entry name" value="Glycogen Phosphorylase B"/>
    <property type="match status" value="1"/>
</dbReference>
<gene>
    <name evidence="2" type="ORF">FAZ97_20545</name>
</gene>
<dbReference type="SUPFAM" id="SSF53756">
    <property type="entry name" value="UDP-Glycosyltransferase/glycogen phosphorylase"/>
    <property type="match status" value="1"/>
</dbReference>
<feature type="repeat" description="TPR" evidence="1">
    <location>
        <begin position="286"/>
        <end position="319"/>
    </location>
</feature>
<keyword evidence="3" id="KW-1185">Reference proteome</keyword>
<evidence type="ECO:0000313" key="3">
    <source>
        <dbReference type="Proteomes" id="UP000434209"/>
    </source>
</evidence>
<dbReference type="EMBL" id="CP046910">
    <property type="protein sequence ID" value="QGZ57309.1"/>
    <property type="molecule type" value="Genomic_DNA"/>
</dbReference>
<feature type="repeat" description="TPR" evidence="1">
    <location>
        <begin position="354"/>
        <end position="387"/>
    </location>
</feature>
<organism evidence="2 3">
    <name type="scientific">Paraburkholderia acidiphila</name>
    <dbReference type="NCBI Taxonomy" id="2571747"/>
    <lineage>
        <taxon>Bacteria</taxon>
        <taxon>Pseudomonadati</taxon>
        <taxon>Pseudomonadota</taxon>
        <taxon>Betaproteobacteria</taxon>
        <taxon>Burkholderiales</taxon>
        <taxon>Burkholderiaceae</taxon>
        <taxon>Paraburkholderia</taxon>
    </lineage>
</organism>
<feature type="repeat" description="TPR" evidence="1">
    <location>
        <begin position="320"/>
        <end position="353"/>
    </location>
</feature>
<feature type="repeat" description="TPR" evidence="1">
    <location>
        <begin position="82"/>
        <end position="115"/>
    </location>
</feature>
<dbReference type="Pfam" id="PF13181">
    <property type="entry name" value="TPR_8"/>
    <property type="match status" value="1"/>
</dbReference>
<keyword evidence="1" id="KW-0802">TPR repeat</keyword>
<dbReference type="AlphaFoldDB" id="A0A7Z2JBA4"/>
<feature type="repeat" description="TPR" evidence="1">
    <location>
        <begin position="116"/>
        <end position="149"/>
    </location>
</feature>
<feature type="repeat" description="TPR" evidence="1">
    <location>
        <begin position="252"/>
        <end position="285"/>
    </location>
</feature>
<accession>A0A7Z2JBA4</accession>
<dbReference type="InterPro" id="IPR052943">
    <property type="entry name" value="TMTC_O-mannosyl-trnsfr"/>
</dbReference>